<feature type="compositionally biased region" description="Basic and acidic residues" evidence="1">
    <location>
        <begin position="186"/>
        <end position="199"/>
    </location>
</feature>
<feature type="region of interest" description="Disordered" evidence="1">
    <location>
        <begin position="184"/>
        <end position="228"/>
    </location>
</feature>
<dbReference type="InterPro" id="IPR019051">
    <property type="entry name" value="Trp_biosyn_TM_oprn/chp"/>
</dbReference>
<keyword evidence="2" id="KW-0472">Membrane</keyword>
<reference evidence="3" key="1">
    <citation type="submission" date="2022-06" db="EMBL/GenBank/DDBJ databases">
        <title>Genomic Encyclopedia of Type Strains, Phase III (KMG-III): the genomes of soil and plant-associated and newly described type strains.</title>
        <authorList>
            <person name="Whitman W."/>
        </authorList>
    </citation>
    <scope>NUCLEOTIDE SEQUENCE</scope>
    <source>
        <strain evidence="3">CPCC 202695</strain>
    </source>
</reference>
<keyword evidence="2" id="KW-0812">Transmembrane</keyword>
<dbReference type="Pfam" id="PF09534">
    <property type="entry name" value="Trp_oprn_chp"/>
    <property type="match status" value="1"/>
</dbReference>
<accession>A0ABT1KL92</accession>
<organism evidence="3 4">
    <name type="scientific">Agromyces flavus</name>
    <dbReference type="NCBI Taxonomy" id="589382"/>
    <lineage>
        <taxon>Bacteria</taxon>
        <taxon>Bacillati</taxon>
        <taxon>Actinomycetota</taxon>
        <taxon>Actinomycetes</taxon>
        <taxon>Micrococcales</taxon>
        <taxon>Microbacteriaceae</taxon>
        <taxon>Agromyces</taxon>
    </lineage>
</organism>
<dbReference type="RefSeq" id="WP_133988540.1">
    <property type="nucleotide sequence ID" value="NZ_BMDN01000003.1"/>
</dbReference>
<proteinExistence type="predicted"/>
<evidence type="ECO:0000256" key="2">
    <source>
        <dbReference type="SAM" id="Phobius"/>
    </source>
</evidence>
<evidence type="ECO:0000256" key="1">
    <source>
        <dbReference type="SAM" id="MobiDB-lite"/>
    </source>
</evidence>
<evidence type="ECO:0000313" key="4">
    <source>
        <dbReference type="Proteomes" id="UP000893823"/>
    </source>
</evidence>
<gene>
    <name evidence="3" type="ORF">BCL57_001818</name>
</gene>
<feature type="transmembrane region" description="Helical" evidence="2">
    <location>
        <begin position="80"/>
        <end position="99"/>
    </location>
</feature>
<dbReference type="Proteomes" id="UP000893823">
    <property type="component" value="Unassembled WGS sequence"/>
</dbReference>
<feature type="transmembrane region" description="Helical" evidence="2">
    <location>
        <begin position="135"/>
        <end position="156"/>
    </location>
</feature>
<dbReference type="EMBL" id="SODL02000003">
    <property type="protein sequence ID" value="MCP2367659.1"/>
    <property type="molecule type" value="Genomic_DNA"/>
</dbReference>
<feature type="transmembrane region" description="Helical" evidence="2">
    <location>
        <begin position="53"/>
        <end position="73"/>
    </location>
</feature>
<protein>
    <submittedName>
        <fullName evidence="3">Membrane protein (TIGR02234 family)</fullName>
    </submittedName>
</protein>
<sequence length="228" mass="22101">MRPERMKLPAIVGILAGSGLGLLAWSQTWFAVTLVDGAAAAGATTLEVGGATASPAIAALALAGLALAGALAIAGPLIRIVLGLLAAVLGGCLVLAASLSSAAPVASVSGAVAEATGVAGAESTAGLIASVTATAWPVVAIVGGVLVVLAGVLVVATGRAWPTSRRYGGGARLAADGTATVATSDRAVDDWDGLSRGDDPTEDTDPEPGAETRDTDADDATDPSEPTR</sequence>
<keyword evidence="2" id="KW-1133">Transmembrane helix</keyword>
<name>A0ABT1KL92_9MICO</name>
<comment type="caution">
    <text evidence="3">The sequence shown here is derived from an EMBL/GenBank/DDBJ whole genome shotgun (WGS) entry which is preliminary data.</text>
</comment>
<evidence type="ECO:0000313" key="3">
    <source>
        <dbReference type="EMBL" id="MCP2367659.1"/>
    </source>
</evidence>
<keyword evidence="4" id="KW-1185">Reference proteome</keyword>